<comment type="caution">
    <text evidence="2">The sequence shown here is derived from an EMBL/GenBank/DDBJ whole genome shotgun (WGS) entry which is preliminary data.</text>
</comment>
<dbReference type="EMBL" id="JAODUO010000014">
    <property type="protein sequence ID" value="KAK2193312.1"/>
    <property type="molecule type" value="Genomic_DNA"/>
</dbReference>
<evidence type="ECO:0000256" key="1">
    <source>
        <dbReference type="SAM" id="SignalP"/>
    </source>
</evidence>
<evidence type="ECO:0008006" key="4">
    <source>
        <dbReference type="Google" id="ProtNLM"/>
    </source>
</evidence>
<evidence type="ECO:0000313" key="3">
    <source>
        <dbReference type="Proteomes" id="UP001209878"/>
    </source>
</evidence>
<dbReference type="Proteomes" id="UP001209878">
    <property type="component" value="Unassembled WGS sequence"/>
</dbReference>
<keyword evidence="1" id="KW-0732">Signal</keyword>
<feature type="signal peptide" evidence="1">
    <location>
        <begin position="1"/>
        <end position="21"/>
    </location>
</feature>
<evidence type="ECO:0000313" key="2">
    <source>
        <dbReference type="EMBL" id="KAK2193312.1"/>
    </source>
</evidence>
<organism evidence="2 3">
    <name type="scientific">Ridgeia piscesae</name>
    <name type="common">Tubeworm</name>
    <dbReference type="NCBI Taxonomy" id="27915"/>
    <lineage>
        <taxon>Eukaryota</taxon>
        <taxon>Metazoa</taxon>
        <taxon>Spiralia</taxon>
        <taxon>Lophotrochozoa</taxon>
        <taxon>Annelida</taxon>
        <taxon>Polychaeta</taxon>
        <taxon>Sedentaria</taxon>
        <taxon>Canalipalpata</taxon>
        <taxon>Sabellida</taxon>
        <taxon>Siboglinidae</taxon>
        <taxon>Ridgeia</taxon>
    </lineage>
</organism>
<dbReference type="AlphaFoldDB" id="A0AAD9PEG7"/>
<accession>A0AAD9PEG7</accession>
<proteinExistence type="predicted"/>
<reference evidence="2" key="1">
    <citation type="journal article" date="2023" name="Mol. Biol. Evol.">
        <title>Third-Generation Sequencing Reveals the Adaptive Role of the Epigenome in Three Deep-Sea Polychaetes.</title>
        <authorList>
            <person name="Perez M."/>
            <person name="Aroh O."/>
            <person name="Sun Y."/>
            <person name="Lan Y."/>
            <person name="Juniper S.K."/>
            <person name="Young C.R."/>
            <person name="Angers B."/>
            <person name="Qian P.Y."/>
        </authorList>
    </citation>
    <scope>NUCLEOTIDE SEQUENCE</scope>
    <source>
        <strain evidence="2">R07B-5</strain>
    </source>
</reference>
<gene>
    <name evidence="2" type="ORF">NP493_15g00000</name>
</gene>
<feature type="chain" id="PRO_5042060173" description="Secreted protein" evidence="1">
    <location>
        <begin position="22"/>
        <end position="96"/>
    </location>
</feature>
<name>A0AAD9PEG7_RIDPI</name>
<protein>
    <recommendedName>
        <fullName evidence="4">Secreted protein</fullName>
    </recommendedName>
</protein>
<keyword evidence="3" id="KW-1185">Reference proteome</keyword>
<sequence length="96" mass="10469">MTSCVAVLVAVSLVWMGAIQALSIKEVVDQRAELEKVDMSATWTAPYAGVDEVYSAYVARQRQVNAAMDVNNNRGHVCRPSHCIHLTPLTVLAILT</sequence>